<sequence>MPQKSHTSDKTLNEDILKELKNINSQLLNLNNKIEESNLLARESKSNEDATRYTDQGGSKEKSDFHRKFYGFESPQKEKRDVFREKKKKRMFTEAIVGIKVFKAGRMLAEFDIREHSRLLLVVFVVRISLKSRDSQKITKYGCRADDNNSNQFSYSFNHSYYHTDITKHRCEGTRQ</sequence>
<feature type="compositionally biased region" description="Basic and acidic residues" evidence="1">
    <location>
        <begin position="42"/>
        <end position="62"/>
    </location>
</feature>
<dbReference type="AlphaFoldDB" id="A0AA36AJT3"/>
<keyword evidence="3" id="KW-1185">Reference proteome</keyword>
<protein>
    <submittedName>
        <fullName evidence="2">Uncharacterized protein</fullName>
    </submittedName>
</protein>
<accession>A0AA36AJT3</accession>
<feature type="region of interest" description="Disordered" evidence="1">
    <location>
        <begin position="39"/>
        <end position="62"/>
    </location>
</feature>
<evidence type="ECO:0000313" key="3">
    <source>
        <dbReference type="Proteomes" id="UP001162480"/>
    </source>
</evidence>
<evidence type="ECO:0000256" key="1">
    <source>
        <dbReference type="SAM" id="MobiDB-lite"/>
    </source>
</evidence>
<evidence type="ECO:0000313" key="2">
    <source>
        <dbReference type="EMBL" id="CAI9716696.1"/>
    </source>
</evidence>
<dbReference type="EMBL" id="OX597814">
    <property type="protein sequence ID" value="CAI9716696.1"/>
    <property type="molecule type" value="Genomic_DNA"/>
</dbReference>
<dbReference type="Proteomes" id="UP001162480">
    <property type="component" value="Chromosome 1"/>
</dbReference>
<proteinExistence type="predicted"/>
<name>A0AA36AJT3_OCTVU</name>
<organism evidence="2 3">
    <name type="scientific">Octopus vulgaris</name>
    <name type="common">Common octopus</name>
    <dbReference type="NCBI Taxonomy" id="6645"/>
    <lineage>
        <taxon>Eukaryota</taxon>
        <taxon>Metazoa</taxon>
        <taxon>Spiralia</taxon>
        <taxon>Lophotrochozoa</taxon>
        <taxon>Mollusca</taxon>
        <taxon>Cephalopoda</taxon>
        <taxon>Coleoidea</taxon>
        <taxon>Octopodiformes</taxon>
        <taxon>Octopoda</taxon>
        <taxon>Incirrata</taxon>
        <taxon>Octopodidae</taxon>
        <taxon>Octopus</taxon>
    </lineage>
</organism>
<reference evidence="2" key="1">
    <citation type="submission" date="2023-08" db="EMBL/GenBank/DDBJ databases">
        <authorList>
            <person name="Alioto T."/>
            <person name="Alioto T."/>
            <person name="Gomez Garrido J."/>
        </authorList>
    </citation>
    <scope>NUCLEOTIDE SEQUENCE</scope>
</reference>
<gene>
    <name evidence="2" type="ORF">OCTVUL_1B021564</name>
</gene>